<dbReference type="InterPro" id="IPR037191">
    <property type="entry name" value="VPS9_dom_sf"/>
</dbReference>
<comment type="caution">
    <text evidence="3">The sequence shown here is derived from an EMBL/GenBank/DDBJ whole genome shotgun (WGS) entry which is preliminary data.</text>
</comment>
<feature type="compositionally biased region" description="Basic and acidic residues" evidence="1">
    <location>
        <begin position="624"/>
        <end position="634"/>
    </location>
</feature>
<feature type="region of interest" description="Disordered" evidence="1">
    <location>
        <begin position="257"/>
        <end position="327"/>
    </location>
</feature>
<dbReference type="GO" id="GO:0031267">
    <property type="term" value="F:small GTPase binding"/>
    <property type="evidence" value="ECO:0007669"/>
    <property type="project" value="TreeGrafter"/>
</dbReference>
<dbReference type="GO" id="GO:0030139">
    <property type="term" value="C:endocytic vesicle"/>
    <property type="evidence" value="ECO:0007669"/>
    <property type="project" value="TreeGrafter"/>
</dbReference>
<dbReference type="SUPFAM" id="SSF109993">
    <property type="entry name" value="VPS9 domain"/>
    <property type="match status" value="1"/>
</dbReference>
<organism evidence="3 4">
    <name type="scientific">Cutaneotrichosporon spelunceum</name>
    <dbReference type="NCBI Taxonomy" id="1672016"/>
    <lineage>
        <taxon>Eukaryota</taxon>
        <taxon>Fungi</taxon>
        <taxon>Dikarya</taxon>
        <taxon>Basidiomycota</taxon>
        <taxon>Agaricomycotina</taxon>
        <taxon>Tremellomycetes</taxon>
        <taxon>Trichosporonales</taxon>
        <taxon>Trichosporonaceae</taxon>
        <taxon>Cutaneotrichosporon</taxon>
    </lineage>
</organism>
<dbReference type="PANTHER" id="PTHR23101:SF25">
    <property type="entry name" value="GTPASE-ACTIVATING PROTEIN AND VPS9 DOMAIN-CONTAINING PROTEIN 1"/>
    <property type="match status" value="1"/>
</dbReference>
<dbReference type="GO" id="GO:0005829">
    <property type="term" value="C:cytosol"/>
    <property type="evidence" value="ECO:0007669"/>
    <property type="project" value="TreeGrafter"/>
</dbReference>
<feature type="compositionally biased region" description="Basic and acidic residues" evidence="1">
    <location>
        <begin position="907"/>
        <end position="917"/>
    </location>
</feature>
<dbReference type="InterPro" id="IPR003123">
    <property type="entry name" value="VPS9"/>
</dbReference>
<proteinExistence type="predicted"/>
<protein>
    <recommendedName>
        <fullName evidence="2">VPS9 domain-containing protein</fullName>
    </recommendedName>
</protein>
<dbReference type="PANTHER" id="PTHR23101">
    <property type="entry name" value="RAB GDP/GTP EXCHANGE FACTOR"/>
    <property type="match status" value="1"/>
</dbReference>
<evidence type="ECO:0000259" key="2">
    <source>
        <dbReference type="PROSITE" id="PS51205"/>
    </source>
</evidence>
<dbReference type="GO" id="GO:0005085">
    <property type="term" value="F:guanyl-nucleotide exchange factor activity"/>
    <property type="evidence" value="ECO:0007669"/>
    <property type="project" value="InterPro"/>
</dbReference>
<name>A0AAD3TQ45_9TREE</name>
<dbReference type="GO" id="GO:0016192">
    <property type="term" value="P:vesicle-mediated transport"/>
    <property type="evidence" value="ECO:0007669"/>
    <property type="project" value="InterPro"/>
</dbReference>
<feature type="compositionally biased region" description="Basic and acidic residues" evidence="1">
    <location>
        <begin position="35"/>
        <end position="45"/>
    </location>
</feature>
<gene>
    <name evidence="3" type="ORF">CspeluHIS016_0112450</name>
</gene>
<reference evidence="3" key="1">
    <citation type="journal article" date="2023" name="BMC Genomics">
        <title>Chromosome-level genome assemblies of Cutaneotrichosporon spp. (Trichosporonales, Basidiomycota) reveal imbalanced evolution between nucleotide sequences and chromosome synteny.</title>
        <authorList>
            <person name="Kobayashi Y."/>
            <person name="Kayamori A."/>
            <person name="Aoki K."/>
            <person name="Shiwa Y."/>
            <person name="Matsutani M."/>
            <person name="Fujita N."/>
            <person name="Sugita T."/>
            <person name="Iwasaki W."/>
            <person name="Tanaka N."/>
            <person name="Takashima M."/>
        </authorList>
    </citation>
    <scope>NUCLEOTIDE SEQUENCE</scope>
    <source>
        <strain evidence="3">HIS016</strain>
    </source>
</reference>
<dbReference type="InterPro" id="IPR045046">
    <property type="entry name" value="Vps9-like"/>
</dbReference>
<evidence type="ECO:0000313" key="3">
    <source>
        <dbReference type="EMBL" id="GMK54659.1"/>
    </source>
</evidence>
<feature type="compositionally biased region" description="Low complexity" evidence="1">
    <location>
        <begin position="50"/>
        <end position="67"/>
    </location>
</feature>
<reference evidence="3" key="2">
    <citation type="submission" date="2023-06" db="EMBL/GenBank/DDBJ databases">
        <authorList>
            <person name="Kobayashi Y."/>
            <person name="Kayamori A."/>
            <person name="Aoki K."/>
            <person name="Shiwa Y."/>
            <person name="Fujita N."/>
            <person name="Sugita T."/>
            <person name="Iwasaki W."/>
            <person name="Tanaka N."/>
            <person name="Takashima M."/>
        </authorList>
    </citation>
    <scope>NUCLEOTIDE SEQUENCE</scope>
    <source>
        <strain evidence="3">HIS016</strain>
    </source>
</reference>
<dbReference type="Gene3D" id="1.20.1050.80">
    <property type="entry name" value="VPS9 domain"/>
    <property type="match status" value="1"/>
</dbReference>
<evidence type="ECO:0000313" key="4">
    <source>
        <dbReference type="Proteomes" id="UP001222932"/>
    </source>
</evidence>
<evidence type="ECO:0000256" key="1">
    <source>
        <dbReference type="SAM" id="MobiDB-lite"/>
    </source>
</evidence>
<dbReference type="PROSITE" id="PS51205">
    <property type="entry name" value="VPS9"/>
    <property type="match status" value="1"/>
</dbReference>
<dbReference type="Proteomes" id="UP001222932">
    <property type="component" value="Unassembled WGS sequence"/>
</dbReference>
<feature type="compositionally biased region" description="Basic and acidic residues" evidence="1">
    <location>
        <begin position="649"/>
        <end position="668"/>
    </location>
</feature>
<dbReference type="Pfam" id="PF02204">
    <property type="entry name" value="VPS9"/>
    <property type="match status" value="1"/>
</dbReference>
<feature type="compositionally biased region" description="Polar residues" evidence="1">
    <location>
        <begin position="307"/>
        <end position="321"/>
    </location>
</feature>
<accession>A0AAD3TQ45</accession>
<feature type="region of interest" description="Disordered" evidence="1">
    <location>
        <begin position="602"/>
        <end position="669"/>
    </location>
</feature>
<dbReference type="AlphaFoldDB" id="A0AAD3TQ45"/>
<sequence>MEAKPGLFSGLSLRRPQQAGTIAHPLLGAASPESDSERELKELPYRPRQRAPSPASPGRVVTDSSSSQLQPAPPAITTSTVASFAPEEAGAAGRLQLQSLKAAAQRLGLSNGSMGVDMVDSIFEKGARARADGDWADLLKALTTGKAIILLPSSPASSLPMTPQTLRDHVAFLSPPLATPSGSANVLVTLSGLIGSLQGGTVTFESCVPSDAPLLHALRNEDHRAGVLSRLRPTHLATVPLPSIPSSYPSFHLAPESTSLSFPPLGRGPPPEKRSDPRRYPFMSLFGSSSSTPRTIGTFTPDRPASPNASGRSSPRPSVTSLDDEPGESYSVTAYVVDRGIRYAEAHKALVKAVRGVVRAELEGLPDRVIDKVLRLVTGSVCPMSGGADHALLKTHHHGLGGGDSDVSLDFSNPTIASERSQDFMEGVYDDLVQHFRAEGPKKWEHDEDAHEGYIEDEAGDGTERVEAVMCRLLHNRLFSPLNSDDARHDEALASRIAALNMLDLSLDHLGLITRPSGEADKGALARGLATLVDDIGRELQKLSRADCLTPKEKVDVLVHAHKITVDGLALLPPIELRPEGEPYIPEGLDAISEVESPALFVSDPNGEGTELAEAGTLGAPMREPAKAEGDGSDWKAAGASGDDEADTADERAVPDAKASEAVPEKKPAPVTSGADLILPLIIFAVVKANPAQLASQLMYMRRYRSAICLAGEASYAIVNLTAVVEFLEHVQLSELGLDSTERVMSVADLAPISLGDMDDASISSASGRIKGRLLPDIAGSAADGATRVLGAVEGGISALRGLMASQEEEKPTGRPRQSSTFSLASVTASVANIAAAASTAAARTRSHASEGGQVGRELVEVSSGTLSDEEVEGVRISPAEEAGEEEEEDRNGRARSIVSVGSMMRDTSREREREGVGARLSSLGARLAEGGPTPAPAPMPSEKPAGPTVPPGAKDGFFATLSKRRIPRTPSGTLLAPDDAPIERFMTCEVGELRLSEVGTLLRDYRRLAGMIARLEGQSTAT</sequence>
<feature type="region of interest" description="Disordered" evidence="1">
    <location>
        <begin position="1"/>
        <end position="76"/>
    </location>
</feature>
<feature type="compositionally biased region" description="Polar residues" evidence="1">
    <location>
        <begin position="286"/>
        <end position="298"/>
    </location>
</feature>
<feature type="compositionally biased region" description="Basic and acidic residues" evidence="1">
    <location>
        <begin position="270"/>
        <end position="279"/>
    </location>
</feature>
<dbReference type="EMBL" id="BTCM01000001">
    <property type="protein sequence ID" value="GMK54659.1"/>
    <property type="molecule type" value="Genomic_DNA"/>
</dbReference>
<feature type="domain" description="VPS9" evidence="2">
    <location>
        <begin position="487"/>
        <end position="737"/>
    </location>
</feature>
<keyword evidence="4" id="KW-1185">Reference proteome</keyword>
<feature type="region of interest" description="Disordered" evidence="1">
    <location>
        <begin position="845"/>
        <end position="952"/>
    </location>
</feature>